<comment type="subunit">
    <text evidence="2">Consists of a catalytic RNA component and at least 4-5 protein subunits.</text>
</comment>
<keyword evidence="2" id="KW-0963">Cytoplasm</keyword>
<dbReference type="AlphaFoldDB" id="V4GW59"/>
<evidence type="ECO:0000313" key="4">
    <source>
        <dbReference type="Proteomes" id="UP000017840"/>
    </source>
</evidence>
<dbReference type="GO" id="GO:0004526">
    <property type="term" value="F:ribonuclease P activity"/>
    <property type="evidence" value="ECO:0007669"/>
    <property type="project" value="UniProtKB-UniRule"/>
</dbReference>
<dbReference type="GO" id="GO:0030677">
    <property type="term" value="C:ribonuclease P complex"/>
    <property type="evidence" value="ECO:0007669"/>
    <property type="project" value="UniProtKB-UniRule"/>
</dbReference>
<reference evidence="3 4" key="1">
    <citation type="journal article" date="2013" name="Genome Announc.">
        <title>Draft Genome Sequence of 'Candidatus Halobonum tyrrellensis' Strain G22, Isolated from the Hypersaline Waters of Lake Tyrrell, Australia.</title>
        <authorList>
            <person name="Ugalde J.A."/>
            <person name="Narasingarao P."/>
            <person name="Kuo S."/>
            <person name="Podell S."/>
            <person name="Allen E.E."/>
        </authorList>
    </citation>
    <scope>NUCLEOTIDE SEQUENCE [LARGE SCALE GENOMIC DNA]</scope>
    <source>
        <strain evidence="3 4">G22</strain>
    </source>
</reference>
<keyword evidence="1 2" id="KW-0819">tRNA processing</keyword>
<dbReference type="Proteomes" id="UP000017840">
    <property type="component" value="Unassembled WGS sequence"/>
</dbReference>
<dbReference type="GO" id="GO:0001682">
    <property type="term" value="P:tRNA 5'-leader removal"/>
    <property type="evidence" value="ECO:0007669"/>
    <property type="project" value="UniProtKB-UniRule"/>
</dbReference>
<keyword evidence="2" id="KW-0540">Nuclease</keyword>
<proteinExistence type="inferred from homology"/>
<evidence type="ECO:0000313" key="3">
    <source>
        <dbReference type="EMBL" id="ESP89381.1"/>
    </source>
</evidence>
<comment type="function">
    <text evidence="2">Part of ribonuclease P, a protein complex that generates mature tRNA molecules by cleaving their 5'-ends.</text>
</comment>
<dbReference type="EC" id="3.1.26.5" evidence="2"/>
<dbReference type="PATRIC" id="fig|1324957.4.peg.832"/>
<protein>
    <recommendedName>
        <fullName evidence="2">Ribonuclease P protein component 2</fullName>
        <shortName evidence="2">RNase P component 2</shortName>
        <ecNumber evidence="2">3.1.26.5</ecNumber>
    </recommendedName>
    <alternativeName>
        <fullName evidence="2">Pop5</fullName>
    </alternativeName>
</protein>
<name>V4GW59_9EURY</name>
<keyword evidence="2" id="KW-0378">Hydrolase</keyword>
<dbReference type="STRING" id="1324957.K933_04096"/>
<dbReference type="RefSeq" id="WP_023393409.1">
    <property type="nucleotide sequence ID" value="NZ_ASGZ01000012.1"/>
</dbReference>
<dbReference type="SUPFAM" id="SSF160350">
    <property type="entry name" value="Rnp2-like"/>
    <property type="match status" value="1"/>
</dbReference>
<keyword evidence="4" id="KW-1185">Reference proteome</keyword>
<dbReference type="PANTHER" id="PTHR15441">
    <property type="entry name" value="RIBONUCLEASE P PROTEIN SUBUNIT P14"/>
    <property type="match status" value="1"/>
</dbReference>
<dbReference type="HAMAP" id="MF_00755">
    <property type="entry name" value="RNase_P_2"/>
    <property type="match status" value="1"/>
</dbReference>
<dbReference type="GO" id="GO:0005737">
    <property type="term" value="C:cytoplasm"/>
    <property type="evidence" value="ECO:0007669"/>
    <property type="project" value="UniProtKB-SubCell"/>
</dbReference>
<comment type="similarity">
    <text evidence="2">Belongs to the eukaryotic/archaeal RNase P protein component 2 family.</text>
</comment>
<dbReference type="EMBL" id="ASGZ01000012">
    <property type="protein sequence ID" value="ESP89381.1"/>
    <property type="molecule type" value="Genomic_DNA"/>
</dbReference>
<dbReference type="Pfam" id="PF01900">
    <property type="entry name" value="RNase_P_Rpp14"/>
    <property type="match status" value="1"/>
</dbReference>
<accession>V4GW59</accession>
<dbReference type="eggNOG" id="arCOG01365">
    <property type="taxonomic scope" value="Archaea"/>
</dbReference>
<dbReference type="InterPro" id="IPR002759">
    <property type="entry name" value="Pop5/Rpp14/Rnp2-like"/>
</dbReference>
<evidence type="ECO:0000256" key="1">
    <source>
        <dbReference type="ARBA" id="ARBA00022694"/>
    </source>
</evidence>
<sequence>MKHLPKHVRPRWRYLAVGIETWPGASLSRGAFQREAWYAAQNLLGDAGSADADVTVVRFSHAAGAGEAAVRARRDEVDATRAALACLDAVDGTPVGLRVRGVSGTIRACEERYLGRAGGIRDERDVVFGTDRRRGHARDGAVDIETPSGFVGATDADISDT</sequence>
<evidence type="ECO:0000256" key="2">
    <source>
        <dbReference type="HAMAP-Rule" id="MF_00755"/>
    </source>
</evidence>
<dbReference type="OrthoDB" id="19261at2157"/>
<dbReference type="Gene3D" id="3.30.70.3250">
    <property type="entry name" value="Ribonuclease P, Pop5 subunit"/>
    <property type="match status" value="1"/>
</dbReference>
<organism evidence="3 4">
    <name type="scientific">Candidatus Halobonum tyrrellensis G22</name>
    <dbReference type="NCBI Taxonomy" id="1324957"/>
    <lineage>
        <taxon>Archaea</taxon>
        <taxon>Methanobacteriati</taxon>
        <taxon>Methanobacteriota</taxon>
        <taxon>Stenosarchaea group</taxon>
        <taxon>Halobacteria</taxon>
        <taxon>Halobacteriales</taxon>
        <taxon>Haloferacaceae</taxon>
        <taxon>Candidatus Halobonum</taxon>
    </lineage>
</organism>
<keyword evidence="2" id="KW-0255">Endonuclease</keyword>
<gene>
    <name evidence="2" type="primary">rnp2</name>
    <name evidence="3" type="ORF">K933_04096</name>
</gene>
<dbReference type="InterPro" id="IPR038085">
    <property type="entry name" value="Rnp2-like_sf"/>
</dbReference>
<comment type="catalytic activity">
    <reaction evidence="2">
        <text>Endonucleolytic cleavage of RNA, removing 5'-extranucleotides from tRNA precursor.</text>
        <dbReference type="EC" id="3.1.26.5"/>
    </reaction>
</comment>
<comment type="subcellular location">
    <subcellularLocation>
        <location evidence="2">Cytoplasm</location>
    </subcellularLocation>
</comment>
<comment type="caution">
    <text evidence="3">The sequence shown here is derived from an EMBL/GenBank/DDBJ whole genome shotgun (WGS) entry which is preliminary data.</text>
</comment>
<dbReference type="PANTHER" id="PTHR15441:SF2">
    <property type="entry name" value="RIBONUCLEASE P_MRP PROTEIN SUBUNIT POP5"/>
    <property type="match status" value="1"/>
</dbReference>